<dbReference type="FunFam" id="1.10.10.1210:FF:000001">
    <property type="entry name" value="melanoma-associated antigen D1"/>
    <property type="match status" value="1"/>
</dbReference>
<protein>
    <recommendedName>
        <fullName evidence="2">MAGE domain-containing protein</fullName>
    </recommendedName>
</protein>
<feature type="compositionally biased region" description="Low complexity" evidence="1">
    <location>
        <begin position="107"/>
        <end position="130"/>
    </location>
</feature>
<evidence type="ECO:0000259" key="2">
    <source>
        <dbReference type="PROSITE" id="PS50838"/>
    </source>
</evidence>
<sequence>MQNCAKQLLPIPRQTSLLRAQIVTDRQILCSLTVSQGNQLCWLYTCQGKGSGHYNCSRELPTFLPAHASRSAAGLNTNCTPNMVVVSLTTEASFKLESKGKAFQQRQQPVSQSTSQASASASQSVPQSQAERAAASIDPDELDRKVHDVVQFLLVQDQKKIPIKKLDINKAVLKEHSKAHGVVFGIEVVELQDKHKGSYILKNKLEAAQHLTWSEVDDSKTGLLMVVLSIVFMSGNVIQDGVLWHSLRGLGIDPEMPHETFGDVKKLIQQEFTRQGYLEFTRLQNSEQPVSEVRWGPRAKIETSKRKLLKFVAFIFQREPDEFSTQWQDMLSEEEKNQAAAS</sequence>
<dbReference type="InterPro" id="IPR002190">
    <property type="entry name" value="MHD_dom"/>
</dbReference>
<organism evidence="3 4">
    <name type="scientific">Batillaria attramentaria</name>
    <dbReference type="NCBI Taxonomy" id="370345"/>
    <lineage>
        <taxon>Eukaryota</taxon>
        <taxon>Metazoa</taxon>
        <taxon>Spiralia</taxon>
        <taxon>Lophotrochozoa</taxon>
        <taxon>Mollusca</taxon>
        <taxon>Gastropoda</taxon>
        <taxon>Caenogastropoda</taxon>
        <taxon>Sorbeoconcha</taxon>
        <taxon>Cerithioidea</taxon>
        <taxon>Batillariidae</taxon>
        <taxon>Batillaria</taxon>
    </lineage>
</organism>
<dbReference type="InterPro" id="IPR037445">
    <property type="entry name" value="MAGE"/>
</dbReference>
<accession>A0ABD0K7A4</accession>
<proteinExistence type="predicted"/>
<reference evidence="3 4" key="1">
    <citation type="journal article" date="2023" name="Sci. Data">
        <title>Genome assembly of the Korean intertidal mud-creeper Batillaria attramentaria.</title>
        <authorList>
            <person name="Patra A.K."/>
            <person name="Ho P.T."/>
            <person name="Jun S."/>
            <person name="Lee S.J."/>
            <person name="Kim Y."/>
            <person name="Won Y.J."/>
        </authorList>
    </citation>
    <scope>NUCLEOTIDE SEQUENCE [LARGE SCALE GENOMIC DNA]</scope>
    <source>
        <strain evidence="3">Wonlab-2016</strain>
    </source>
</reference>
<feature type="region of interest" description="Disordered" evidence="1">
    <location>
        <begin position="105"/>
        <end position="138"/>
    </location>
</feature>
<dbReference type="EMBL" id="JACVVK020000238">
    <property type="protein sequence ID" value="KAK7482798.1"/>
    <property type="molecule type" value="Genomic_DNA"/>
</dbReference>
<dbReference type="InterPro" id="IPR041899">
    <property type="entry name" value="MAGE_WH2"/>
</dbReference>
<dbReference type="Proteomes" id="UP001519460">
    <property type="component" value="Unassembled WGS sequence"/>
</dbReference>
<evidence type="ECO:0000313" key="4">
    <source>
        <dbReference type="Proteomes" id="UP001519460"/>
    </source>
</evidence>
<dbReference type="PANTHER" id="PTHR11736:SF14">
    <property type="entry name" value="NSE3 HOMOLOG, SMC5-SMC6 COMPLEX COMPONENT"/>
    <property type="match status" value="1"/>
</dbReference>
<dbReference type="AlphaFoldDB" id="A0ABD0K7A4"/>
<dbReference type="SMART" id="SM01373">
    <property type="entry name" value="MAGE"/>
    <property type="match status" value="1"/>
</dbReference>
<keyword evidence="4" id="KW-1185">Reference proteome</keyword>
<evidence type="ECO:0000313" key="3">
    <source>
        <dbReference type="EMBL" id="KAK7482798.1"/>
    </source>
</evidence>
<evidence type="ECO:0000256" key="1">
    <source>
        <dbReference type="SAM" id="MobiDB-lite"/>
    </source>
</evidence>
<dbReference type="Gene3D" id="1.10.10.1210">
    <property type="entry name" value="MAGE homology domain, winged helix WH2 motif"/>
    <property type="match status" value="1"/>
</dbReference>
<dbReference type="Gene3D" id="1.10.10.1200">
    <property type="entry name" value="MAGE homology domain, winged helix WH1 motif"/>
    <property type="match status" value="1"/>
</dbReference>
<gene>
    <name evidence="3" type="ORF">BaRGS_00025964</name>
</gene>
<dbReference type="PANTHER" id="PTHR11736">
    <property type="entry name" value="MELANOMA-ASSOCIATED ANTIGEN MAGE ANTIGEN"/>
    <property type="match status" value="1"/>
</dbReference>
<dbReference type="InterPro" id="IPR041898">
    <property type="entry name" value="MAGE_WH1"/>
</dbReference>
<feature type="domain" description="MAGE" evidence="2">
    <location>
        <begin position="142"/>
        <end position="330"/>
    </location>
</feature>
<dbReference type="PROSITE" id="PS50838">
    <property type="entry name" value="MAGE"/>
    <property type="match status" value="1"/>
</dbReference>
<comment type="caution">
    <text evidence="3">The sequence shown here is derived from an EMBL/GenBank/DDBJ whole genome shotgun (WGS) entry which is preliminary data.</text>
</comment>
<name>A0ABD0K7A4_9CAEN</name>
<dbReference type="Pfam" id="PF01454">
    <property type="entry name" value="MAGE"/>
    <property type="match status" value="1"/>
</dbReference>